<feature type="transmembrane region" description="Helical" evidence="6">
    <location>
        <begin position="225"/>
        <end position="246"/>
    </location>
</feature>
<dbReference type="InterPro" id="IPR036259">
    <property type="entry name" value="MFS_trans_sf"/>
</dbReference>
<feature type="transmembrane region" description="Helical" evidence="6">
    <location>
        <begin position="258"/>
        <end position="278"/>
    </location>
</feature>
<dbReference type="PANTHER" id="PTHR23513">
    <property type="entry name" value="INTEGRAL MEMBRANE EFFLUX PROTEIN-RELATED"/>
    <property type="match status" value="1"/>
</dbReference>
<dbReference type="RefSeq" id="WP_093353413.1">
    <property type="nucleotide sequence ID" value="NZ_FNVB01000002.1"/>
</dbReference>
<reference evidence="7" key="1">
    <citation type="submission" date="2016-10" db="EMBL/GenBank/DDBJ databases">
        <authorList>
            <person name="de Groot N.N."/>
        </authorList>
    </citation>
    <scope>NUCLEOTIDE SEQUENCE [LARGE SCALE GENOMIC DNA]</scope>
    <source>
        <strain evidence="7">ATCC 20501</strain>
    </source>
</reference>
<dbReference type="Proteomes" id="UP000236729">
    <property type="component" value="Unassembled WGS sequence"/>
</dbReference>
<evidence type="ECO:0000313" key="8">
    <source>
        <dbReference type="EMBL" id="SFD77133.1"/>
    </source>
</evidence>
<evidence type="ECO:0000256" key="6">
    <source>
        <dbReference type="SAM" id="Phobius"/>
    </source>
</evidence>
<dbReference type="Gene3D" id="1.20.1250.20">
    <property type="entry name" value="MFS general substrate transporter like domains"/>
    <property type="match status" value="1"/>
</dbReference>
<feature type="transmembrane region" description="Helical" evidence="6">
    <location>
        <begin position="21"/>
        <end position="39"/>
    </location>
</feature>
<dbReference type="CDD" id="cd06173">
    <property type="entry name" value="MFS_MefA_like"/>
    <property type="match status" value="1"/>
</dbReference>
<dbReference type="Pfam" id="PF07690">
    <property type="entry name" value="MFS_1"/>
    <property type="match status" value="1"/>
</dbReference>
<comment type="subcellular location">
    <subcellularLocation>
        <location evidence="1">Cell membrane</location>
        <topology evidence="1">Multi-pass membrane protein</topology>
    </subcellularLocation>
</comment>
<dbReference type="SUPFAM" id="SSF103473">
    <property type="entry name" value="MFS general substrate transporter"/>
    <property type="match status" value="1"/>
</dbReference>
<evidence type="ECO:0000256" key="3">
    <source>
        <dbReference type="ARBA" id="ARBA00022692"/>
    </source>
</evidence>
<feature type="transmembrane region" description="Helical" evidence="6">
    <location>
        <begin position="383"/>
        <end position="403"/>
    </location>
</feature>
<dbReference type="EMBL" id="FOME01000006">
    <property type="protein sequence ID" value="SFD77133.1"/>
    <property type="molecule type" value="Genomic_DNA"/>
</dbReference>
<keyword evidence="2" id="KW-1003">Cell membrane</keyword>
<gene>
    <name evidence="7" type="ORF">SAMN02982929_01232</name>
    <name evidence="8" type="ORF">SAMN05216506_106207</name>
</gene>
<proteinExistence type="predicted"/>
<reference evidence="9 10" key="2">
    <citation type="submission" date="2016-10" db="EMBL/GenBank/DDBJ databases">
        <authorList>
            <person name="Varghese N."/>
            <person name="Submissions S."/>
        </authorList>
    </citation>
    <scope>NUCLEOTIDE SEQUENCE [LARGE SCALE GENOMIC DNA]</scope>
    <source>
        <strain evidence="10">ATCC 20501</strain>
        <strain evidence="8 9">CGMCC 4.3529</strain>
    </source>
</reference>
<accession>A0A1I1V7R7</accession>
<keyword evidence="4 6" id="KW-1133">Transmembrane helix</keyword>
<dbReference type="GO" id="GO:0022857">
    <property type="term" value="F:transmembrane transporter activity"/>
    <property type="evidence" value="ECO:0007669"/>
    <property type="project" value="InterPro"/>
</dbReference>
<organism evidence="7 10">
    <name type="scientific">Saccharopolyspora kobensis</name>
    <dbReference type="NCBI Taxonomy" id="146035"/>
    <lineage>
        <taxon>Bacteria</taxon>
        <taxon>Bacillati</taxon>
        <taxon>Actinomycetota</taxon>
        <taxon>Actinomycetes</taxon>
        <taxon>Pseudonocardiales</taxon>
        <taxon>Pseudonocardiaceae</taxon>
        <taxon>Saccharopolyspora</taxon>
    </lineage>
</organism>
<keyword evidence="9" id="KW-1185">Reference proteome</keyword>
<evidence type="ECO:0000256" key="5">
    <source>
        <dbReference type="ARBA" id="ARBA00023136"/>
    </source>
</evidence>
<keyword evidence="3 6" id="KW-0812">Transmembrane</keyword>
<evidence type="ECO:0000256" key="1">
    <source>
        <dbReference type="ARBA" id="ARBA00004651"/>
    </source>
</evidence>
<keyword evidence="5 6" id="KW-0472">Membrane</keyword>
<feature type="transmembrane region" description="Helical" evidence="6">
    <location>
        <begin position="51"/>
        <end position="68"/>
    </location>
</feature>
<dbReference type="Proteomes" id="UP000199690">
    <property type="component" value="Unassembled WGS sequence"/>
</dbReference>
<evidence type="ECO:0000313" key="7">
    <source>
        <dbReference type="EMBL" id="SEG00416.1"/>
    </source>
</evidence>
<name>A0A1H5WME8_9PSEU</name>
<dbReference type="GO" id="GO:0005886">
    <property type="term" value="C:plasma membrane"/>
    <property type="evidence" value="ECO:0007669"/>
    <property type="project" value="UniProtKB-SubCell"/>
</dbReference>
<evidence type="ECO:0000256" key="2">
    <source>
        <dbReference type="ARBA" id="ARBA00022475"/>
    </source>
</evidence>
<accession>A0A1H5WME8</accession>
<dbReference type="EMBL" id="FNVB01000002">
    <property type="protein sequence ID" value="SEG00416.1"/>
    <property type="molecule type" value="Genomic_DNA"/>
</dbReference>
<evidence type="ECO:0000313" key="9">
    <source>
        <dbReference type="Proteomes" id="UP000199690"/>
    </source>
</evidence>
<protein>
    <submittedName>
        <fullName evidence="7">Predicted arabinose efflux permease, MFS family</fullName>
    </submittedName>
</protein>
<evidence type="ECO:0000256" key="4">
    <source>
        <dbReference type="ARBA" id="ARBA00022989"/>
    </source>
</evidence>
<dbReference type="InterPro" id="IPR011701">
    <property type="entry name" value="MFS"/>
</dbReference>
<sequence>MTQPAGVADYRRFWAASTTSIFGTYVTTLALQVLAALTLHATATELGLLNAARWVPYLVLGLFVGVLVDRYRGKPLLVGADFARAVVLCAIPLLHLADLLSLPVLIGFAALLGLLSLFFDAADQAFLPKLVPVSMLTSANARLEQSHAVAQTTGPLLAAALVKAVGAPLAILVDAISYLISGALLAGIGTRERSAPRSQRRSVLAELREGASWVYRHRMLGPQSLAGHLWFLAHSMLTTVYVLYVLRAPDNGLGLGEVQLGVSYACAGVGAVAGGALANRSGRRFGAGRTVVVTRALMPLPWLLVPLLGPNPAVIVLLGLSQLLFWVLMGLEGPNEMAYRQAVTPGRLQGRVNTTIRSLNRGAIVIGAPLGGLIADATSLRTALWAGIAGLIASAVVLAASPFRHATLPEPATPQTTS</sequence>
<evidence type="ECO:0000313" key="10">
    <source>
        <dbReference type="Proteomes" id="UP000236729"/>
    </source>
</evidence>
<feature type="transmembrane region" description="Helical" evidence="6">
    <location>
        <begin position="75"/>
        <end position="94"/>
    </location>
</feature>
<feature type="transmembrane region" description="Helical" evidence="6">
    <location>
        <begin position="100"/>
        <end position="119"/>
    </location>
</feature>
<dbReference type="SMR" id="A0A1H5WME8"/>
<dbReference type="PANTHER" id="PTHR23513:SF6">
    <property type="entry name" value="MAJOR FACILITATOR SUPERFAMILY ASSOCIATED DOMAIN-CONTAINING PROTEIN"/>
    <property type="match status" value="1"/>
</dbReference>
<dbReference type="AlphaFoldDB" id="A0A1H5WME8"/>